<dbReference type="InterPro" id="IPR029069">
    <property type="entry name" value="HotDog_dom_sf"/>
</dbReference>
<organism evidence="5 6">
    <name type="scientific">Saccharopolyspora taberi</name>
    <dbReference type="NCBI Taxonomy" id="60895"/>
    <lineage>
        <taxon>Bacteria</taxon>
        <taxon>Bacillati</taxon>
        <taxon>Actinomycetota</taxon>
        <taxon>Actinomycetes</taxon>
        <taxon>Pseudonocardiales</taxon>
        <taxon>Pseudonocardiaceae</taxon>
        <taxon>Saccharopolyspora</taxon>
    </lineage>
</organism>
<sequence>MSVDATADTAVRLRAIRELGAVLRELNEAAVSTEVDTETLVRVAEEARKLVAPLEAAQRTRHELPTVDVLGQGRRRMYNPAVGPGSPIAPPMRVEVGDDGTVVGSCTLGLAFEGPPSYGHGGISALLLDQLLGHVHAARGRPGMTIKLSLRYRRPVPLQTPLRLTGWPDRQVAPGGCRATIATEAEPEEPLVEATGVFVSPSPEQVQALFGDTSAFSRGTRRD</sequence>
<keyword evidence="4" id="KW-0443">Lipid metabolism</keyword>
<dbReference type="SUPFAM" id="SSF54637">
    <property type="entry name" value="Thioesterase/thiol ester dehydrase-isomerase"/>
    <property type="match status" value="1"/>
</dbReference>
<keyword evidence="6" id="KW-1185">Reference proteome</keyword>
<keyword evidence="1" id="KW-0963">Cytoplasm</keyword>
<dbReference type="PANTHER" id="PTHR12418">
    <property type="entry name" value="ACYL-COENZYME A THIOESTERASE THEM4"/>
    <property type="match status" value="1"/>
</dbReference>
<protein>
    <submittedName>
        <fullName evidence="5">PaaI family thioesterase</fullName>
    </submittedName>
</protein>
<dbReference type="PANTHER" id="PTHR12418:SF19">
    <property type="entry name" value="ACYL-COENZYME A THIOESTERASE THEM4"/>
    <property type="match status" value="1"/>
</dbReference>
<evidence type="ECO:0000313" key="5">
    <source>
        <dbReference type="EMBL" id="GAA2775378.1"/>
    </source>
</evidence>
<gene>
    <name evidence="5" type="ORF">GCM10010470_04410</name>
</gene>
<evidence type="ECO:0000256" key="1">
    <source>
        <dbReference type="ARBA" id="ARBA00022490"/>
    </source>
</evidence>
<dbReference type="EMBL" id="BAAAUX010000002">
    <property type="protein sequence ID" value="GAA2775378.1"/>
    <property type="molecule type" value="Genomic_DNA"/>
</dbReference>
<comment type="caution">
    <text evidence="5">The sequence shown here is derived from an EMBL/GenBank/DDBJ whole genome shotgun (WGS) entry which is preliminary data.</text>
</comment>
<dbReference type="RefSeq" id="WP_344677616.1">
    <property type="nucleotide sequence ID" value="NZ_BAAAUX010000002.1"/>
</dbReference>
<keyword evidence="3" id="KW-0276">Fatty acid metabolism</keyword>
<proteinExistence type="predicted"/>
<evidence type="ECO:0000256" key="3">
    <source>
        <dbReference type="ARBA" id="ARBA00022832"/>
    </source>
</evidence>
<dbReference type="Proteomes" id="UP001500979">
    <property type="component" value="Unassembled WGS sequence"/>
</dbReference>
<dbReference type="CDD" id="cd03443">
    <property type="entry name" value="PaaI_thioesterase"/>
    <property type="match status" value="1"/>
</dbReference>
<accession>A0ABN3V271</accession>
<name>A0ABN3V271_9PSEU</name>
<evidence type="ECO:0000256" key="2">
    <source>
        <dbReference type="ARBA" id="ARBA00022801"/>
    </source>
</evidence>
<reference evidence="5 6" key="1">
    <citation type="journal article" date="2019" name="Int. J. Syst. Evol. Microbiol.">
        <title>The Global Catalogue of Microorganisms (GCM) 10K type strain sequencing project: providing services to taxonomists for standard genome sequencing and annotation.</title>
        <authorList>
            <consortium name="The Broad Institute Genomics Platform"/>
            <consortium name="The Broad Institute Genome Sequencing Center for Infectious Disease"/>
            <person name="Wu L."/>
            <person name="Ma J."/>
        </authorList>
    </citation>
    <scope>NUCLEOTIDE SEQUENCE [LARGE SCALE GENOMIC DNA]</scope>
    <source>
        <strain evidence="5 6">JCM 9383</strain>
    </source>
</reference>
<dbReference type="Gene3D" id="3.10.129.10">
    <property type="entry name" value="Hotdog Thioesterase"/>
    <property type="match status" value="1"/>
</dbReference>
<dbReference type="InterPro" id="IPR052365">
    <property type="entry name" value="THEM4/THEM5_acyl-CoA_thioest"/>
</dbReference>
<keyword evidence="2" id="KW-0378">Hydrolase</keyword>
<evidence type="ECO:0000313" key="6">
    <source>
        <dbReference type="Proteomes" id="UP001500979"/>
    </source>
</evidence>
<evidence type="ECO:0000256" key="4">
    <source>
        <dbReference type="ARBA" id="ARBA00023098"/>
    </source>
</evidence>